<evidence type="ECO:0000259" key="1">
    <source>
        <dbReference type="Pfam" id="PF18154"/>
    </source>
</evidence>
<sequence>MTPIEESALAVDDDRVRYLVTRAALRAAKAMTAPALEPQQRLATLMECHGTLLAARGPLSPLSFGEFRRALKGDLVSLLPEGISPLDLSGLRVIDQDGRLTEGAFDLEFEQQMLLHTLRKLDGRAGVASDRDLQSEIDQETAFALLSKQGDQDVYVAGRTDLIRRPSGHVDDLCELRLPPLLMELYQEISLDSLYQGWWFPCPVCEWPMRIVVRRSAGTKVGEARCWHGPHAEMGASYRFRLPAAGSAPVLLPEPAPPRPMGRETVLYPDLGTVPEALPVEGFKALARGIWRYTTVPGLPELALYEQLIRRGLMVVLWPALDSYDLLVEGKSKGGRKWSFKVDVKDYTSARTLAKLIDAQEGDRGGADWLVVPDHRASHLPLLSGVAAKYGMKVATASEFGELVCKEAGVSWHE</sequence>
<organism evidence="2 3">
    <name type="scientific">Kribbella albertanoniae</name>
    <dbReference type="NCBI Taxonomy" id="1266829"/>
    <lineage>
        <taxon>Bacteria</taxon>
        <taxon>Bacillati</taxon>
        <taxon>Actinomycetota</taxon>
        <taxon>Actinomycetes</taxon>
        <taxon>Propionibacteriales</taxon>
        <taxon>Kribbellaceae</taxon>
        <taxon>Kribbella</taxon>
    </lineage>
</organism>
<reference evidence="2 3" key="1">
    <citation type="submission" date="2019-03" db="EMBL/GenBank/DDBJ databases">
        <title>Draft genome sequences of novel Actinobacteria.</title>
        <authorList>
            <person name="Sahin N."/>
            <person name="Ay H."/>
            <person name="Saygin H."/>
        </authorList>
    </citation>
    <scope>NUCLEOTIDE SEQUENCE [LARGE SCALE GENOMIC DNA]</scope>
    <source>
        <strain evidence="2 3">JCM 30547</strain>
    </source>
</reference>
<dbReference type="Pfam" id="PF18154">
    <property type="entry name" value="pPIWI_RE_REase"/>
    <property type="match status" value="1"/>
</dbReference>
<dbReference type="Proteomes" id="UP000295075">
    <property type="component" value="Unassembled WGS sequence"/>
</dbReference>
<protein>
    <recommendedName>
        <fullName evidence="1">REase associating with pPIWI RE domain-containing protein</fullName>
    </recommendedName>
</protein>
<accession>A0A4R4QJM6</accession>
<evidence type="ECO:0000313" key="3">
    <source>
        <dbReference type="Proteomes" id="UP000295075"/>
    </source>
</evidence>
<keyword evidence="3" id="KW-1185">Reference proteome</keyword>
<dbReference type="EMBL" id="SMKA01000001">
    <property type="protein sequence ID" value="TDC35904.1"/>
    <property type="molecule type" value="Genomic_DNA"/>
</dbReference>
<dbReference type="InterPro" id="IPR040828">
    <property type="entry name" value="pPIWI_RE_REase"/>
</dbReference>
<feature type="domain" description="REase associating with pPIWI RE" evidence="1">
    <location>
        <begin position="298"/>
        <end position="410"/>
    </location>
</feature>
<evidence type="ECO:0000313" key="2">
    <source>
        <dbReference type="EMBL" id="TDC35904.1"/>
    </source>
</evidence>
<dbReference type="OrthoDB" id="580959at2"/>
<dbReference type="AlphaFoldDB" id="A0A4R4QJM6"/>
<gene>
    <name evidence="2" type="ORF">E1261_00030</name>
</gene>
<name>A0A4R4QJM6_9ACTN</name>
<proteinExistence type="predicted"/>
<comment type="caution">
    <text evidence="2">The sequence shown here is derived from an EMBL/GenBank/DDBJ whole genome shotgun (WGS) entry which is preliminary data.</text>
</comment>